<keyword evidence="4" id="KW-1185">Reference proteome</keyword>
<name>A0A6G1FR88_9PEZI</name>
<feature type="compositionally biased region" description="Polar residues" evidence="1">
    <location>
        <begin position="560"/>
        <end position="569"/>
    </location>
</feature>
<dbReference type="PROSITE" id="PS51159">
    <property type="entry name" value="CBM21"/>
    <property type="match status" value="1"/>
</dbReference>
<feature type="compositionally biased region" description="Polar residues" evidence="1">
    <location>
        <begin position="453"/>
        <end position="462"/>
    </location>
</feature>
<feature type="region of interest" description="Disordered" evidence="1">
    <location>
        <begin position="423"/>
        <end position="469"/>
    </location>
</feature>
<dbReference type="GO" id="GO:0008157">
    <property type="term" value="F:protein phosphatase 1 binding"/>
    <property type="evidence" value="ECO:0007669"/>
    <property type="project" value="TreeGrafter"/>
</dbReference>
<evidence type="ECO:0000313" key="4">
    <source>
        <dbReference type="Proteomes" id="UP000504638"/>
    </source>
</evidence>
<protein>
    <recommendedName>
        <fullName evidence="2">CBM21 domain-containing protein</fullName>
    </recommendedName>
</protein>
<dbReference type="RefSeq" id="XP_033529861.1">
    <property type="nucleotide sequence ID" value="XM_033674531.1"/>
</dbReference>
<evidence type="ECO:0000313" key="3">
    <source>
        <dbReference type="EMBL" id="KAF1808230.1"/>
    </source>
</evidence>
<dbReference type="InterPro" id="IPR038175">
    <property type="entry name" value="CBM21_dom_sf"/>
</dbReference>
<dbReference type="PANTHER" id="PTHR12307">
    <property type="entry name" value="PROTEIN PHOSPHATASE 1 REGULATORY SUBUNIT"/>
    <property type="match status" value="1"/>
</dbReference>
<feature type="compositionally biased region" description="Basic and acidic residues" evidence="1">
    <location>
        <begin position="585"/>
        <end position="602"/>
    </location>
</feature>
<dbReference type="GO" id="GO:0005979">
    <property type="term" value="P:regulation of glycogen biosynthetic process"/>
    <property type="evidence" value="ECO:0007669"/>
    <property type="project" value="TreeGrafter"/>
</dbReference>
<dbReference type="OrthoDB" id="1881at2759"/>
<dbReference type="GeneID" id="54415101"/>
<feature type="compositionally biased region" description="Polar residues" evidence="1">
    <location>
        <begin position="77"/>
        <end position="86"/>
    </location>
</feature>
<evidence type="ECO:0000256" key="1">
    <source>
        <dbReference type="SAM" id="MobiDB-lite"/>
    </source>
</evidence>
<proteinExistence type="predicted"/>
<dbReference type="GO" id="GO:0000164">
    <property type="term" value="C:protein phosphatase type 1 complex"/>
    <property type="evidence" value="ECO:0007669"/>
    <property type="project" value="TreeGrafter"/>
</dbReference>
<dbReference type="EMBL" id="ML975187">
    <property type="protein sequence ID" value="KAF1808230.1"/>
    <property type="molecule type" value="Genomic_DNA"/>
</dbReference>
<feature type="region of interest" description="Disordered" evidence="1">
    <location>
        <begin position="505"/>
        <end position="525"/>
    </location>
</feature>
<reference evidence="5" key="2">
    <citation type="submission" date="2020-04" db="EMBL/GenBank/DDBJ databases">
        <authorList>
            <consortium name="NCBI Genome Project"/>
        </authorList>
    </citation>
    <scope>NUCLEOTIDE SEQUENCE</scope>
    <source>
        <strain evidence="5">CBS 781.70</strain>
    </source>
</reference>
<sequence length="627" mass="69428">MPYTPPSHRSPSSSKSNSPTISRNNSYISPDALSPQEQHKRPHLPRSVTSTSYLQKHRRTPSISDHNDGNKAAMNGSVWSSSSRAGTRSLGPTAANGKLIRSNMASGDPHSSDEEDRRGLKSLAELHHALADIPQRRDPSPDRGTDGSVKSPSGSPVKRPPRPALTPEARKISHSRSSSELALSSLVTNIPDSLIHSTDDSEEDMSVKPPLIRKKSGELVKPALRPASHRRPSSMPGTPTFSKAVHFNDNIEQVRHFLQIDRPIAVSAGSSPVEMYESDAEYPFFSEGGSRPKTYEYEIRLVNWPRDTMERRTQPVWCEKIFLSSDSKMLVGVVAVANLAFNKFVVCRFTLDYWKTTSEVVAEFNNDVRRKYDDGYDRFNFNIKLSDQANLESKTMLLCIRYTVNDQEFWDNNNKMNYSIDFTRKPVSPPKSKAKKGAPVSGSLGAIPRSRHSPASATTQRPYSFPTARNIDDDFGSKFDNMSEFGSFNDAPNAAVLRLKGKPRKAGFLPDDARRRANPSQHGFSNRYDFSASLSAALSNAQSAIGDRSGIQPKGKATQGAPTSSVSPEQQRRILDTKAVGGVPDRGRGRGRPDTLSSEKPDLQSAEYNELIQKYCFVRTPPATRMY</sequence>
<reference evidence="5" key="3">
    <citation type="submission" date="2025-04" db="UniProtKB">
        <authorList>
            <consortium name="RefSeq"/>
        </authorList>
    </citation>
    <scope>IDENTIFICATION</scope>
    <source>
        <strain evidence="5">CBS 781.70</strain>
    </source>
</reference>
<evidence type="ECO:0000259" key="2">
    <source>
        <dbReference type="PROSITE" id="PS51159"/>
    </source>
</evidence>
<reference evidence="3 5" key="1">
    <citation type="submission" date="2020-01" db="EMBL/GenBank/DDBJ databases">
        <authorList>
            <consortium name="DOE Joint Genome Institute"/>
            <person name="Haridas S."/>
            <person name="Albert R."/>
            <person name="Binder M."/>
            <person name="Bloem J."/>
            <person name="Labutti K."/>
            <person name="Salamov A."/>
            <person name="Andreopoulos B."/>
            <person name="Baker S.E."/>
            <person name="Barry K."/>
            <person name="Bills G."/>
            <person name="Bluhm B.H."/>
            <person name="Cannon C."/>
            <person name="Castanera R."/>
            <person name="Culley D.E."/>
            <person name="Daum C."/>
            <person name="Ezra D."/>
            <person name="Gonzalez J.B."/>
            <person name="Henrissat B."/>
            <person name="Kuo A."/>
            <person name="Liang C."/>
            <person name="Lipzen A."/>
            <person name="Lutzoni F."/>
            <person name="Magnuson J."/>
            <person name="Mondo S."/>
            <person name="Nolan M."/>
            <person name="Ohm R."/>
            <person name="Pangilinan J."/>
            <person name="Park H.-J."/>
            <person name="Ramirez L."/>
            <person name="Alfaro M."/>
            <person name="Sun H."/>
            <person name="Tritt A."/>
            <person name="Yoshinaga Y."/>
            <person name="Zwiers L.-H."/>
            <person name="Turgeon B.G."/>
            <person name="Goodwin S.B."/>
            <person name="Spatafora J.W."/>
            <person name="Crous P.W."/>
            <person name="Grigoriev I.V."/>
        </authorList>
    </citation>
    <scope>NUCLEOTIDE SEQUENCE</scope>
    <source>
        <strain evidence="3 5">CBS 781.70</strain>
    </source>
</reference>
<dbReference type="GO" id="GO:2001069">
    <property type="term" value="F:glycogen binding"/>
    <property type="evidence" value="ECO:0007669"/>
    <property type="project" value="TreeGrafter"/>
</dbReference>
<dbReference type="InterPro" id="IPR005036">
    <property type="entry name" value="CBM21_dom"/>
</dbReference>
<dbReference type="Pfam" id="PF03370">
    <property type="entry name" value="CBM_21"/>
    <property type="match status" value="1"/>
</dbReference>
<dbReference type="AlphaFoldDB" id="A0A6G1FR88"/>
<dbReference type="InterPro" id="IPR050782">
    <property type="entry name" value="PP1_regulatory_subunit_3"/>
</dbReference>
<dbReference type="Gene3D" id="2.60.40.2440">
    <property type="entry name" value="Carbohydrate binding type-21 domain"/>
    <property type="match status" value="1"/>
</dbReference>
<feature type="region of interest" description="Disordered" evidence="1">
    <location>
        <begin position="1"/>
        <end position="179"/>
    </location>
</feature>
<organism evidence="3">
    <name type="scientific">Eremomyces bilateralis CBS 781.70</name>
    <dbReference type="NCBI Taxonomy" id="1392243"/>
    <lineage>
        <taxon>Eukaryota</taxon>
        <taxon>Fungi</taxon>
        <taxon>Dikarya</taxon>
        <taxon>Ascomycota</taxon>
        <taxon>Pezizomycotina</taxon>
        <taxon>Dothideomycetes</taxon>
        <taxon>Dothideomycetes incertae sedis</taxon>
        <taxon>Eremomycetales</taxon>
        <taxon>Eremomycetaceae</taxon>
        <taxon>Eremomyces</taxon>
    </lineage>
</organism>
<feature type="compositionally biased region" description="Low complexity" evidence="1">
    <location>
        <begin position="1"/>
        <end position="22"/>
    </location>
</feature>
<feature type="region of interest" description="Disordered" evidence="1">
    <location>
        <begin position="544"/>
        <end position="603"/>
    </location>
</feature>
<feature type="compositionally biased region" description="Basic and acidic residues" evidence="1">
    <location>
        <begin position="110"/>
        <end position="145"/>
    </location>
</feature>
<evidence type="ECO:0000313" key="5">
    <source>
        <dbReference type="RefSeq" id="XP_033529861.1"/>
    </source>
</evidence>
<dbReference type="Proteomes" id="UP000504638">
    <property type="component" value="Unplaced"/>
</dbReference>
<feature type="domain" description="CBM21" evidence="2">
    <location>
        <begin position="310"/>
        <end position="421"/>
    </location>
</feature>
<gene>
    <name evidence="3 5" type="ORF">P152DRAFT_227223</name>
</gene>
<dbReference type="PANTHER" id="PTHR12307:SF36">
    <property type="entry name" value="GLYCOGEN-BINDING SUBUNIT 76A"/>
    <property type="match status" value="1"/>
</dbReference>
<accession>A0A6G1FR88</accession>